<protein>
    <recommendedName>
        <fullName evidence="5">Porin domain-containing protein</fullName>
    </recommendedName>
</protein>
<proteinExistence type="predicted"/>
<evidence type="ECO:0000256" key="1">
    <source>
        <dbReference type="ARBA" id="ARBA00022729"/>
    </source>
</evidence>
<sequence length="339" mass="36748">MKKTIIAVALTSLISGAAQAATVYKADNGDYVKVYGGAEVGGTFVSDTDKTPFGPDTTFVDDSFATIGLKGQTGDFYAKFELDGERQDWTKDNNMRIIIDKAYVGYNVTKGHSIEFGRTDTAYDHVDAFGDVTNELGLGISEAGDQDSTIKYRGKFGNIKVGISHSLEGWDGTTDEFGHPEKYTYETDSLFGKVTNGYIGYYGDTFTVLAGAEEGDETSIYSLHGEVELGKFTLAGLAFDETKNFDRGADTTEKGVNLGGKYAMTEKLNLLANVNYSDSDAFADKAYFGVVGAEYRYASNVKLAAEVAFGDVLKGERDANGKKTTESGALAYLMAYYWF</sequence>
<dbReference type="Gene3D" id="2.40.160.10">
    <property type="entry name" value="Porin"/>
    <property type="match status" value="1"/>
</dbReference>
<evidence type="ECO:0000256" key="2">
    <source>
        <dbReference type="SAM" id="SignalP"/>
    </source>
</evidence>
<dbReference type="InterPro" id="IPR023614">
    <property type="entry name" value="Porin_dom_sf"/>
</dbReference>
<dbReference type="RefSeq" id="WP_075764387.1">
    <property type="nucleotide sequence ID" value="NZ_MJIL01000075.1"/>
</dbReference>
<evidence type="ECO:0000313" key="4">
    <source>
        <dbReference type="Proteomes" id="UP000186905"/>
    </source>
</evidence>
<dbReference type="GO" id="GO:0009279">
    <property type="term" value="C:cell outer membrane"/>
    <property type="evidence" value="ECO:0007669"/>
    <property type="project" value="UniProtKB-SubCell"/>
</dbReference>
<dbReference type="OrthoDB" id="6211646at2"/>
<name>A0A1Q9GLJ9_9GAMM</name>
<dbReference type="InterPro" id="IPR050298">
    <property type="entry name" value="Gram-neg_bact_OMP"/>
</dbReference>
<organism evidence="3 4">
    <name type="scientific">Photobacterium proteolyticum</name>
    <dbReference type="NCBI Taxonomy" id="1903952"/>
    <lineage>
        <taxon>Bacteria</taxon>
        <taxon>Pseudomonadati</taxon>
        <taxon>Pseudomonadota</taxon>
        <taxon>Gammaproteobacteria</taxon>
        <taxon>Vibrionales</taxon>
        <taxon>Vibrionaceae</taxon>
        <taxon>Photobacterium</taxon>
    </lineage>
</organism>
<dbReference type="PANTHER" id="PTHR34501">
    <property type="entry name" value="PROTEIN YDDL-RELATED"/>
    <property type="match status" value="1"/>
</dbReference>
<feature type="chain" id="PRO_5013136249" description="Porin domain-containing protein" evidence="2">
    <location>
        <begin position="21"/>
        <end position="339"/>
    </location>
</feature>
<feature type="signal peptide" evidence="2">
    <location>
        <begin position="1"/>
        <end position="20"/>
    </location>
</feature>
<evidence type="ECO:0000313" key="3">
    <source>
        <dbReference type="EMBL" id="OLQ75430.1"/>
    </source>
</evidence>
<dbReference type="Proteomes" id="UP000186905">
    <property type="component" value="Unassembled WGS sequence"/>
</dbReference>
<keyword evidence="4" id="KW-1185">Reference proteome</keyword>
<dbReference type="AlphaFoldDB" id="A0A1Q9GLJ9"/>
<gene>
    <name evidence="3" type="ORF">BIT28_22595</name>
</gene>
<reference evidence="3 4" key="1">
    <citation type="submission" date="2016-09" db="EMBL/GenBank/DDBJ databases">
        <title>Photobacterium proteolyticum sp. nov. a protease producing bacterium isolated from ocean sediments of Laizhou Bay.</title>
        <authorList>
            <person name="Li Y."/>
        </authorList>
    </citation>
    <scope>NUCLEOTIDE SEQUENCE [LARGE SCALE GENOMIC DNA]</scope>
    <source>
        <strain evidence="3 4">13-12</strain>
    </source>
</reference>
<keyword evidence="1 2" id="KW-0732">Signal</keyword>
<dbReference type="GO" id="GO:0015288">
    <property type="term" value="F:porin activity"/>
    <property type="evidence" value="ECO:0007669"/>
    <property type="project" value="InterPro"/>
</dbReference>
<dbReference type="SUPFAM" id="SSF56935">
    <property type="entry name" value="Porins"/>
    <property type="match status" value="1"/>
</dbReference>
<dbReference type="EMBL" id="MJIL01000075">
    <property type="protein sequence ID" value="OLQ75430.1"/>
    <property type="molecule type" value="Genomic_DNA"/>
</dbReference>
<dbReference type="PANTHER" id="PTHR34501:SF2">
    <property type="entry name" value="OUTER MEMBRANE PORIN F-RELATED"/>
    <property type="match status" value="1"/>
</dbReference>
<comment type="caution">
    <text evidence="3">The sequence shown here is derived from an EMBL/GenBank/DDBJ whole genome shotgun (WGS) entry which is preliminary data.</text>
</comment>
<accession>A0A1Q9GLJ9</accession>
<evidence type="ECO:0008006" key="5">
    <source>
        <dbReference type="Google" id="ProtNLM"/>
    </source>
</evidence>
<dbReference type="STRING" id="1903952.BIT28_22595"/>